<dbReference type="Proteomes" id="UP000034207">
    <property type="component" value="Unassembled WGS sequence"/>
</dbReference>
<accession>A0A0G0M3R5</accession>
<dbReference type="Pfam" id="PF18895">
    <property type="entry name" value="T4SS_pilin"/>
    <property type="match status" value="1"/>
</dbReference>
<evidence type="ECO:0000256" key="1">
    <source>
        <dbReference type="SAM" id="Phobius"/>
    </source>
</evidence>
<protein>
    <submittedName>
        <fullName evidence="2">Uncharacterized protein</fullName>
    </submittedName>
</protein>
<organism evidence="2 3">
    <name type="scientific">candidate division CPR2 bacterium GW2011_GWC2_39_10</name>
    <dbReference type="NCBI Taxonomy" id="1618345"/>
    <lineage>
        <taxon>Bacteria</taxon>
        <taxon>Bacteria division CPR2</taxon>
    </lineage>
</organism>
<proteinExistence type="predicted"/>
<dbReference type="AlphaFoldDB" id="A0A0G0M3R5"/>
<feature type="transmembrane region" description="Helical" evidence="1">
    <location>
        <begin position="223"/>
        <end position="247"/>
    </location>
</feature>
<name>A0A0G0M3R5_UNCC2</name>
<keyword evidence="1" id="KW-0472">Membrane</keyword>
<feature type="transmembrane region" description="Helical" evidence="1">
    <location>
        <begin position="188"/>
        <end position="211"/>
    </location>
</feature>
<evidence type="ECO:0000313" key="3">
    <source>
        <dbReference type="Proteomes" id="UP000034207"/>
    </source>
</evidence>
<dbReference type="InterPro" id="IPR043993">
    <property type="entry name" value="T4SS_pilin"/>
</dbReference>
<sequence length="251" mass="27152">MVYYLSMRVTKLLIISFASLFFVFLSTSKALAEKTVTIIACPTGLDNTNLSLYSAEINYGDGSKRTIVDMDQNIADCPEGFGYEKEIKLPDKVYGNDTYSYAIKISQNGQEISTSSNAMGSFKANDIEDGKVLTIKFTVGTVDKPATGKITSEPPTEGTPSDEDVCTMFGCFGKETALKDYTNAVFTWALWAAAVAALSILVYAGFMYMTSGGNPDSITNAKGWIFSALSSVALLALAKLIFSIFGIKWFG</sequence>
<dbReference type="STRING" id="1618345.UT18_C0005G0010"/>
<reference evidence="2 3" key="1">
    <citation type="journal article" date="2015" name="Nature">
        <title>rRNA introns, odd ribosomes, and small enigmatic genomes across a large radiation of phyla.</title>
        <authorList>
            <person name="Brown C.T."/>
            <person name="Hug L.A."/>
            <person name="Thomas B.C."/>
            <person name="Sharon I."/>
            <person name="Castelle C.J."/>
            <person name="Singh A."/>
            <person name="Wilkins M.J."/>
            <person name="Williams K.H."/>
            <person name="Banfield J.F."/>
        </authorList>
    </citation>
    <scope>NUCLEOTIDE SEQUENCE [LARGE SCALE GENOMIC DNA]</scope>
</reference>
<evidence type="ECO:0000313" key="2">
    <source>
        <dbReference type="EMBL" id="KKQ95000.1"/>
    </source>
</evidence>
<gene>
    <name evidence="2" type="ORF">UT18_C0005G0010</name>
</gene>
<dbReference type="EMBL" id="LBVV01000005">
    <property type="protein sequence ID" value="KKQ95000.1"/>
    <property type="molecule type" value="Genomic_DNA"/>
</dbReference>
<comment type="caution">
    <text evidence="2">The sequence shown here is derived from an EMBL/GenBank/DDBJ whole genome shotgun (WGS) entry which is preliminary data.</text>
</comment>
<keyword evidence="1" id="KW-0812">Transmembrane</keyword>
<keyword evidence="1" id="KW-1133">Transmembrane helix</keyword>